<dbReference type="SUPFAM" id="SSF48403">
    <property type="entry name" value="Ankyrin repeat"/>
    <property type="match status" value="1"/>
</dbReference>
<dbReference type="AlphaFoldDB" id="A0A9Q8PLF1"/>
<gene>
    <name evidence="1" type="ORF">CLAFUR5_13672</name>
</gene>
<dbReference type="OrthoDB" id="3200163at2759"/>
<evidence type="ECO:0008006" key="3">
    <source>
        <dbReference type="Google" id="ProtNLM"/>
    </source>
</evidence>
<dbReference type="Gene3D" id="1.25.40.20">
    <property type="entry name" value="Ankyrin repeat-containing domain"/>
    <property type="match status" value="1"/>
</dbReference>
<dbReference type="InterPro" id="IPR036770">
    <property type="entry name" value="Ankyrin_rpt-contain_sf"/>
</dbReference>
<reference evidence="1" key="1">
    <citation type="submission" date="2021-12" db="EMBL/GenBank/DDBJ databases">
        <authorList>
            <person name="Zaccaron A."/>
            <person name="Stergiopoulos I."/>
        </authorList>
    </citation>
    <scope>NUCLEOTIDE SEQUENCE</scope>
    <source>
        <strain evidence="1">Race5_Kim</strain>
    </source>
</reference>
<proteinExistence type="predicted"/>
<dbReference type="Proteomes" id="UP000756132">
    <property type="component" value="Chromosome 12"/>
</dbReference>
<dbReference type="RefSeq" id="XP_047768967.1">
    <property type="nucleotide sequence ID" value="XM_047912820.1"/>
</dbReference>
<keyword evidence="2" id="KW-1185">Reference proteome</keyword>
<dbReference type="EMBL" id="CP090174">
    <property type="protein sequence ID" value="UJO24601.1"/>
    <property type="molecule type" value="Genomic_DNA"/>
</dbReference>
<sequence length="658" mass="75545">MLEHSLCSARCMSSTPLLPSHRLSAGIVTRHFVAVAMPPSPSLSSLAWLSFSTSLSPFFCPLSTEFCSVNTMAELVGIAAAGAGFASLILQLGESAAQLKKLGDDYKGAPDTLRNTAFMVETMQQLLQLIKDDQEEQDGTRGSDLLDRCIDMCRQSLRHMSRVMTKLEETMQRSTWRGKLRTAFDDKQLEQLCTELNRATNVLVFGYQYFVQEQQRRERERDREIVLQQIALLPGLILPQQHRDLCRTTTECFASTSDVKTASTTSRILSTNTDDHRWRGARQCSRRKAPYRTRWTVHVRPWLVAWSWNISMRYSQVGWNLHYRTDHLVADDSPVFYFAERGDLAAVQKLFNGGMARPNTYRNRYGYGESLLEVAIQSESVDLCRYIWGRLENDEHAWKLLSWKAGVPPRYTDLCRLLFDGADLEVDLRDGEYWRALMHLIAVEPHTCQQFTQEQLRHICIKFGFDWTCVHLWTPRQTSFKDFMRSFGWDELDDDFTSYRTASGGTWLHELFDKSFINHEWKWAQIQGFVRALIQAGIDVNVQDDDGNTCLRIMLCNAPGLSPDSRRLILVQGALTWWVDALRDTGFLLEAYGKIEASLEGSIHDPTSRKCFSFEDRNLLYRNTGVRALCPSRWLDYLSLRSCSIADLLATKFRGCIE</sequence>
<evidence type="ECO:0000313" key="2">
    <source>
        <dbReference type="Proteomes" id="UP000756132"/>
    </source>
</evidence>
<protein>
    <recommendedName>
        <fullName evidence="3">Fungal N-terminal domain-containing protein</fullName>
    </recommendedName>
</protein>
<reference evidence="1" key="2">
    <citation type="journal article" date="2022" name="Microb. Genom.">
        <title>A chromosome-scale genome assembly of the tomato pathogen Cladosporium fulvum reveals a compartmentalized genome architecture and the presence of a dispensable chromosome.</title>
        <authorList>
            <person name="Zaccaron A.Z."/>
            <person name="Chen L.H."/>
            <person name="Samaras A."/>
            <person name="Stergiopoulos I."/>
        </authorList>
    </citation>
    <scope>NUCLEOTIDE SEQUENCE</scope>
    <source>
        <strain evidence="1">Race5_Kim</strain>
    </source>
</reference>
<accession>A0A9Q8PLF1</accession>
<organism evidence="1 2">
    <name type="scientific">Passalora fulva</name>
    <name type="common">Tomato leaf mold</name>
    <name type="synonym">Cladosporium fulvum</name>
    <dbReference type="NCBI Taxonomy" id="5499"/>
    <lineage>
        <taxon>Eukaryota</taxon>
        <taxon>Fungi</taxon>
        <taxon>Dikarya</taxon>
        <taxon>Ascomycota</taxon>
        <taxon>Pezizomycotina</taxon>
        <taxon>Dothideomycetes</taxon>
        <taxon>Dothideomycetidae</taxon>
        <taxon>Mycosphaerellales</taxon>
        <taxon>Mycosphaerellaceae</taxon>
        <taxon>Fulvia</taxon>
    </lineage>
</organism>
<dbReference type="KEGG" id="ffu:CLAFUR5_13672"/>
<evidence type="ECO:0000313" key="1">
    <source>
        <dbReference type="EMBL" id="UJO24601.1"/>
    </source>
</evidence>
<dbReference type="GeneID" id="71993550"/>
<name>A0A9Q8PLF1_PASFU</name>